<dbReference type="Proteomes" id="UP000887576">
    <property type="component" value="Unplaced"/>
</dbReference>
<dbReference type="WBParaSite" id="JU765_v2.g10484.t1">
    <property type="protein sequence ID" value="JU765_v2.g10484.t1"/>
    <property type="gene ID" value="JU765_v2.g10484"/>
</dbReference>
<evidence type="ECO:0000313" key="1">
    <source>
        <dbReference type="Proteomes" id="UP000887576"/>
    </source>
</evidence>
<accession>A0AC34PVY9</accession>
<name>A0AC34PVY9_9BILA</name>
<evidence type="ECO:0000313" key="2">
    <source>
        <dbReference type="WBParaSite" id="JU765_v2.g10484.t1"/>
    </source>
</evidence>
<sequence>MFCKICLVLAFVAIVGAQNGFPKDHGHGEIDFPDGRGHQDDQVDFPNDNGRHVGRPSVVPPRGPPHKMTFPTRPPHSTSKEESSPVIMTFPTRPPGSSTNTASVQSTYESSSIKPTYETTASIKPTVEVSSPQPTYETSVKSTSEVTSEKPSTTPEVTTYTKASTSSAASSSASTISEFSTTIRFPSSTVRSSRRTTKFPRNESSEVTENPEGSESAEVPVKVVKRLIQFLTSLSRQQIQFFLRTFFNCKLNKIQIKAEIFEWAQNQTAEISQECQEIFADLDELQNFKIRFLENVAQNVSSAAQQQRKLQAIMEDDTLTLADECNKMAQAFAVVDVDVLRELIRVKILKRPLICTRFLCSPYPRFRRHAIVDFDSRINELVNVIEQFW</sequence>
<reference evidence="2" key="1">
    <citation type="submission" date="2022-11" db="UniProtKB">
        <authorList>
            <consortium name="WormBaseParasite"/>
        </authorList>
    </citation>
    <scope>IDENTIFICATION</scope>
</reference>
<organism evidence="1 2">
    <name type="scientific">Panagrolaimus sp. JU765</name>
    <dbReference type="NCBI Taxonomy" id="591449"/>
    <lineage>
        <taxon>Eukaryota</taxon>
        <taxon>Metazoa</taxon>
        <taxon>Ecdysozoa</taxon>
        <taxon>Nematoda</taxon>
        <taxon>Chromadorea</taxon>
        <taxon>Rhabditida</taxon>
        <taxon>Tylenchina</taxon>
        <taxon>Panagrolaimomorpha</taxon>
        <taxon>Panagrolaimoidea</taxon>
        <taxon>Panagrolaimidae</taxon>
        <taxon>Panagrolaimus</taxon>
    </lineage>
</organism>
<proteinExistence type="predicted"/>
<protein>
    <submittedName>
        <fullName evidence="2">Uncharacterized protein</fullName>
    </submittedName>
</protein>